<organism evidence="1 2">
    <name type="scientific">Lutibacter flavus</name>
    <dbReference type="NCBI Taxonomy" id="691689"/>
    <lineage>
        <taxon>Bacteria</taxon>
        <taxon>Pseudomonadati</taxon>
        <taxon>Bacteroidota</taxon>
        <taxon>Flavobacteriia</taxon>
        <taxon>Flavobacteriales</taxon>
        <taxon>Flavobacteriaceae</taxon>
        <taxon>Lutibacter</taxon>
    </lineage>
</organism>
<proteinExistence type="predicted"/>
<evidence type="ECO:0008006" key="3">
    <source>
        <dbReference type="Google" id="ProtNLM"/>
    </source>
</evidence>
<sequence length="71" mass="8141">MDNKPLNYTCPKCRNKTYQVGQMRATGGTLSKIFDIQTEKFSSVTCEKCKYTEFYKAPTSSLSNIFDFFTS</sequence>
<dbReference type="OrthoDB" id="6293663at2"/>
<keyword evidence="2" id="KW-1185">Reference proteome</keyword>
<accession>A0A238X256</accession>
<dbReference type="Pfam" id="PF09855">
    <property type="entry name" value="Zn_ribbon_13"/>
    <property type="match status" value="1"/>
</dbReference>
<evidence type="ECO:0000313" key="2">
    <source>
        <dbReference type="Proteomes" id="UP000198412"/>
    </source>
</evidence>
<gene>
    <name evidence="1" type="ORF">SAMN04488111_1466</name>
</gene>
<dbReference type="EMBL" id="FZNX01000002">
    <property type="protein sequence ID" value="SNR52711.1"/>
    <property type="molecule type" value="Genomic_DNA"/>
</dbReference>
<dbReference type="InterPro" id="IPR018652">
    <property type="entry name" value="DUF2082_NA-bd_Znr"/>
</dbReference>
<evidence type="ECO:0000313" key="1">
    <source>
        <dbReference type="EMBL" id="SNR52711.1"/>
    </source>
</evidence>
<dbReference type="AlphaFoldDB" id="A0A238X256"/>
<protein>
    <recommendedName>
        <fullName evidence="3">GTP-binding protein</fullName>
    </recommendedName>
</protein>
<dbReference type="Proteomes" id="UP000198412">
    <property type="component" value="Unassembled WGS sequence"/>
</dbReference>
<reference evidence="2" key="1">
    <citation type="submission" date="2017-06" db="EMBL/GenBank/DDBJ databases">
        <authorList>
            <person name="Varghese N."/>
            <person name="Submissions S."/>
        </authorList>
    </citation>
    <scope>NUCLEOTIDE SEQUENCE [LARGE SCALE GENOMIC DNA]</scope>
    <source>
        <strain evidence="2">DSM 27993</strain>
    </source>
</reference>
<dbReference type="RefSeq" id="WP_089377784.1">
    <property type="nucleotide sequence ID" value="NZ_FZNX01000002.1"/>
</dbReference>
<name>A0A238X256_9FLAO</name>